<evidence type="ECO:0000256" key="1">
    <source>
        <dbReference type="SAM" id="MobiDB-lite"/>
    </source>
</evidence>
<dbReference type="AlphaFoldDB" id="A0A5C5W9M0"/>
<feature type="region of interest" description="Disordered" evidence="1">
    <location>
        <begin position="111"/>
        <end position="130"/>
    </location>
</feature>
<gene>
    <name evidence="4" type="primary">omcB_1</name>
    <name evidence="4" type="ORF">Pla111_18120</name>
</gene>
<dbReference type="NCBIfam" id="TIGR01451">
    <property type="entry name" value="B_ant_repeat"/>
    <property type="match status" value="1"/>
</dbReference>
<comment type="caution">
    <text evidence="4">The sequence shown here is derived from an EMBL/GenBank/DDBJ whole genome shotgun (WGS) entry which is preliminary data.</text>
</comment>
<evidence type="ECO:0000313" key="4">
    <source>
        <dbReference type="EMBL" id="TWT46711.1"/>
    </source>
</evidence>
<organism evidence="4 5">
    <name type="scientific">Botrimarina hoheduenensis</name>
    <dbReference type="NCBI Taxonomy" id="2528000"/>
    <lineage>
        <taxon>Bacteria</taxon>
        <taxon>Pseudomonadati</taxon>
        <taxon>Planctomycetota</taxon>
        <taxon>Planctomycetia</taxon>
        <taxon>Pirellulales</taxon>
        <taxon>Lacipirellulaceae</taxon>
        <taxon>Botrimarina</taxon>
    </lineage>
</organism>
<feature type="region of interest" description="Disordered" evidence="1">
    <location>
        <begin position="170"/>
        <end position="218"/>
    </location>
</feature>
<evidence type="ECO:0000256" key="2">
    <source>
        <dbReference type="SAM" id="SignalP"/>
    </source>
</evidence>
<feature type="signal peptide" evidence="2">
    <location>
        <begin position="1"/>
        <end position="32"/>
    </location>
</feature>
<dbReference type="PANTHER" id="PTHR34819">
    <property type="entry name" value="LARGE CYSTEINE-RICH PERIPLASMIC PROTEIN OMCB"/>
    <property type="match status" value="1"/>
</dbReference>
<dbReference type="InterPro" id="IPR013783">
    <property type="entry name" value="Ig-like_fold"/>
</dbReference>
<dbReference type="OrthoDB" id="282600at2"/>
<feature type="region of interest" description="Disordered" evidence="1">
    <location>
        <begin position="707"/>
        <end position="729"/>
    </location>
</feature>
<dbReference type="InterPro" id="IPR001434">
    <property type="entry name" value="OmcB-like_DUF11"/>
</dbReference>
<reference evidence="4 5" key="1">
    <citation type="submission" date="2019-02" db="EMBL/GenBank/DDBJ databases">
        <title>Deep-cultivation of Planctomycetes and their phenomic and genomic characterization uncovers novel biology.</title>
        <authorList>
            <person name="Wiegand S."/>
            <person name="Jogler M."/>
            <person name="Boedeker C."/>
            <person name="Pinto D."/>
            <person name="Vollmers J."/>
            <person name="Rivas-Marin E."/>
            <person name="Kohn T."/>
            <person name="Peeters S.H."/>
            <person name="Heuer A."/>
            <person name="Rast P."/>
            <person name="Oberbeckmann S."/>
            <person name="Bunk B."/>
            <person name="Jeske O."/>
            <person name="Meyerdierks A."/>
            <person name="Storesund J.E."/>
            <person name="Kallscheuer N."/>
            <person name="Luecker S."/>
            <person name="Lage O.M."/>
            <person name="Pohl T."/>
            <person name="Merkel B.J."/>
            <person name="Hornburger P."/>
            <person name="Mueller R.-W."/>
            <person name="Bruemmer F."/>
            <person name="Labrenz M."/>
            <person name="Spormann A.M."/>
            <person name="Op Den Camp H."/>
            <person name="Overmann J."/>
            <person name="Amann R."/>
            <person name="Jetten M.S.M."/>
            <person name="Mascher T."/>
            <person name="Medema M.H."/>
            <person name="Devos D.P."/>
            <person name="Kaster A.-K."/>
            <person name="Ovreas L."/>
            <person name="Rohde M."/>
            <person name="Galperin M.Y."/>
            <person name="Jogler C."/>
        </authorList>
    </citation>
    <scope>NUCLEOTIDE SEQUENCE [LARGE SCALE GENOMIC DNA]</scope>
    <source>
        <strain evidence="4 5">Pla111</strain>
    </source>
</reference>
<dbReference type="InterPro" id="IPR051172">
    <property type="entry name" value="Chlamydia_OmcB"/>
</dbReference>
<feature type="compositionally biased region" description="Basic and acidic residues" evidence="1">
    <location>
        <begin position="717"/>
        <end position="729"/>
    </location>
</feature>
<feature type="compositionally biased region" description="Pro residues" evidence="1">
    <location>
        <begin position="200"/>
        <end position="216"/>
    </location>
</feature>
<feature type="domain" description="DUF11" evidence="3">
    <location>
        <begin position="621"/>
        <end position="712"/>
    </location>
</feature>
<dbReference type="Pfam" id="PF01345">
    <property type="entry name" value="DUF11"/>
    <property type="match status" value="3"/>
</dbReference>
<dbReference type="RefSeq" id="WP_146573436.1">
    <property type="nucleotide sequence ID" value="NZ_SJPH01000003.1"/>
</dbReference>
<dbReference type="EMBL" id="SJPH01000003">
    <property type="protein sequence ID" value="TWT46711.1"/>
    <property type="molecule type" value="Genomic_DNA"/>
</dbReference>
<feature type="chain" id="PRO_5023054056" evidence="2">
    <location>
        <begin position="33"/>
        <end position="729"/>
    </location>
</feature>
<sequence precursor="true">MQNRLFAWKRTALSLVAIASGAVFGSVVPAQAPDNASSRYASTPRYASPSVDAAVDAWARDRLVPLQGEAAATAAAAFGAAPPPTSPAPLNPFRFNPAPAAETTARLIETPRPTAPNHLSGGNPLRGVAAPPARIDSAAAREAFTPSSLPPQDREPHRIAVDPQANHAAPQEAFGNPLRSFAPASPAAERAVSAEVTPPSSTPPPSPATLPAPEPSALPLQPQRVASLQAAELQPAELHAADEPLQSTAWSRDSLSDDRAAMVEGTGQPGPATLEGQQRASLVVEKRGPEEVRVGQMCRFVVTVRNTGTTTAAGVTLTDETPIGATFVRSTPPADQQGSRLRWELGSLAGGQETTVEMLLMPQREGPLGSVATVSFAAQASASTRATRPQLTLRVSSEPRVRVGEAQRVVIDLHNPGTGAATGVMLSEDIPAEVSHPAGAQLEFEVGALAPGESRRLELVLMAERAGRVVNAVTAIADGDLRAQGATEFEIVAPALAVQVEGPRRRFLERPASYRVTVANPGTAEAHDVRLVTHLPRGLEFVSANNLGEYDEQTHAVYWSLAELPEGQRGEVEVVALPIAPGDHTLRVEGEANGGLRVEEETRVRVEGVVSLAFDVRDRKDPIEVGGQAEYDIRVTNEGTKSATGVRVAIEAPRGMRFADARGETAARVANDLVEFAPLERLAPGAEARFQVTVLGETPGDHRVTVSVASDETPQPIRREESTRVFSDE</sequence>
<dbReference type="Proteomes" id="UP000318995">
    <property type="component" value="Unassembled WGS sequence"/>
</dbReference>
<evidence type="ECO:0000259" key="3">
    <source>
        <dbReference type="Pfam" id="PF01345"/>
    </source>
</evidence>
<feature type="domain" description="DUF11" evidence="3">
    <location>
        <begin position="284"/>
        <end position="374"/>
    </location>
</feature>
<keyword evidence="2" id="KW-0732">Signal</keyword>
<dbReference type="Gene3D" id="2.60.40.10">
    <property type="entry name" value="Immunoglobulins"/>
    <property type="match status" value="2"/>
</dbReference>
<dbReference type="InterPro" id="IPR047589">
    <property type="entry name" value="DUF11_rpt"/>
</dbReference>
<evidence type="ECO:0000313" key="5">
    <source>
        <dbReference type="Proteomes" id="UP000318995"/>
    </source>
</evidence>
<keyword evidence="5" id="KW-1185">Reference proteome</keyword>
<name>A0A5C5W9M0_9BACT</name>
<feature type="domain" description="DUF11" evidence="3">
    <location>
        <begin position="511"/>
        <end position="583"/>
    </location>
</feature>
<proteinExistence type="predicted"/>
<dbReference type="PANTHER" id="PTHR34819:SF3">
    <property type="entry name" value="CELL SURFACE PROTEIN"/>
    <property type="match status" value="1"/>
</dbReference>
<accession>A0A5C5W9M0</accession>
<protein>
    <submittedName>
        <fullName evidence="4">Large cysteine-rich periplasmic protein OmcB</fullName>
    </submittedName>
</protein>